<evidence type="ECO:0000259" key="1">
    <source>
        <dbReference type="Pfam" id="PF12706"/>
    </source>
</evidence>
<dbReference type="SUPFAM" id="SSF56281">
    <property type="entry name" value="Metallo-hydrolase/oxidoreductase"/>
    <property type="match status" value="1"/>
</dbReference>
<feature type="non-terminal residue" evidence="2">
    <location>
        <position position="1"/>
    </location>
</feature>
<dbReference type="EMBL" id="VWLE01000750">
    <property type="protein sequence ID" value="KAA3935165.1"/>
    <property type="molecule type" value="Genomic_DNA"/>
</dbReference>
<dbReference type="PANTHER" id="PTHR15032:SF4">
    <property type="entry name" value="N-ACYL-PHOSPHATIDYLETHANOLAMINE-HYDROLYZING PHOSPHOLIPASE D"/>
    <property type="match status" value="1"/>
</dbReference>
<comment type="caution">
    <text evidence="2">The sequence shown here is derived from an EMBL/GenBank/DDBJ whole genome shotgun (WGS) entry which is preliminary data.</text>
</comment>
<dbReference type="PANTHER" id="PTHR15032">
    <property type="entry name" value="N-ACYL-PHOSPHATIDYLETHANOLAMINE-HYDROLYZING PHOSPHOLIPASE D"/>
    <property type="match status" value="1"/>
</dbReference>
<dbReference type="GO" id="GO:0005737">
    <property type="term" value="C:cytoplasm"/>
    <property type="evidence" value="ECO:0007669"/>
    <property type="project" value="TreeGrafter"/>
</dbReference>
<feature type="domain" description="Metallo-beta-lactamase" evidence="1">
    <location>
        <begin position="2"/>
        <end position="73"/>
    </location>
</feature>
<dbReference type="Proteomes" id="UP000323717">
    <property type="component" value="Unassembled WGS sequence"/>
</dbReference>
<proteinExistence type="predicted"/>
<reference evidence="2 3" key="1">
    <citation type="journal article" date="2019" name="Nat. Med.">
        <title>A library of human gut bacterial isolates paired with longitudinal multiomics data enables mechanistic microbiome research.</title>
        <authorList>
            <person name="Poyet M."/>
            <person name="Groussin M."/>
            <person name="Gibbons S.M."/>
            <person name="Avila-Pacheco J."/>
            <person name="Jiang X."/>
            <person name="Kearney S.M."/>
            <person name="Perrotta A.R."/>
            <person name="Berdy B."/>
            <person name="Zhao S."/>
            <person name="Lieberman T.D."/>
            <person name="Swanson P.K."/>
            <person name="Smith M."/>
            <person name="Roesemann S."/>
            <person name="Alexander J.E."/>
            <person name="Rich S.A."/>
            <person name="Livny J."/>
            <person name="Vlamakis H."/>
            <person name="Clish C."/>
            <person name="Bullock K."/>
            <person name="Deik A."/>
            <person name="Scott J."/>
            <person name="Pierce K.A."/>
            <person name="Xavier R.J."/>
            <person name="Alm E.J."/>
        </authorList>
    </citation>
    <scope>NUCLEOTIDE SEQUENCE [LARGE SCALE GENOMIC DNA]</scope>
    <source>
        <strain evidence="2 3">BIOML-A163</strain>
    </source>
</reference>
<dbReference type="InterPro" id="IPR036866">
    <property type="entry name" value="RibonucZ/Hydroxyglut_hydro"/>
</dbReference>
<organism evidence="2 3">
    <name type="scientific">Bacteroides ovatus</name>
    <dbReference type="NCBI Taxonomy" id="28116"/>
    <lineage>
        <taxon>Bacteria</taxon>
        <taxon>Pseudomonadati</taxon>
        <taxon>Bacteroidota</taxon>
        <taxon>Bacteroidia</taxon>
        <taxon>Bacteroidales</taxon>
        <taxon>Bacteroidaceae</taxon>
        <taxon>Bacteroides</taxon>
    </lineage>
</organism>
<evidence type="ECO:0000313" key="3">
    <source>
        <dbReference type="Proteomes" id="UP000323717"/>
    </source>
</evidence>
<accession>A0A5M5BTG3</accession>
<dbReference type="Gene3D" id="3.60.15.10">
    <property type="entry name" value="Ribonuclease Z/Hydroxyacylglutathione hydrolase-like"/>
    <property type="match status" value="1"/>
</dbReference>
<dbReference type="AlphaFoldDB" id="A0A5M5BTG3"/>
<name>A0A5M5BTG3_BACOV</name>
<dbReference type="InterPro" id="IPR001279">
    <property type="entry name" value="Metallo-B-lactamas"/>
</dbReference>
<gene>
    <name evidence="2" type="ORF">F3D71_28370</name>
</gene>
<protein>
    <recommendedName>
        <fullName evidence="1">Metallo-beta-lactamase domain-containing protein</fullName>
    </recommendedName>
</protein>
<dbReference type="Pfam" id="PF12706">
    <property type="entry name" value="Lactamase_B_2"/>
    <property type="match status" value="1"/>
</dbReference>
<sequence>LQGNGISLYYSGDTGYSSHFREIPDLFGAPDYALLGIGAYKPRWFMRPNHISPYESLTAAEEMNAGLTIPMHYGTFDLSDEPLHDPPKVFAAEAKKRKIPVEIPYLGEIVKLKKQK</sequence>
<evidence type="ECO:0000313" key="2">
    <source>
        <dbReference type="EMBL" id="KAA3935165.1"/>
    </source>
</evidence>